<protein>
    <submittedName>
        <fullName evidence="5">ATP-dependent DNA helicase Snf21</fullName>
    </submittedName>
</protein>
<dbReference type="InterPro" id="IPR000330">
    <property type="entry name" value="SNF2_N"/>
</dbReference>
<feature type="compositionally biased region" description="Low complexity" evidence="3">
    <location>
        <begin position="54"/>
        <end position="70"/>
    </location>
</feature>
<dbReference type="InterPro" id="IPR027417">
    <property type="entry name" value="P-loop_NTPase"/>
</dbReference>
<dbReference type="PANTHER" id="PTHR10799">
    <property type="entry name" value="SNF2/RAD54 HELICASE FAMILY"/>
    <property type="match status" value="1"/>
</dbReference>
<accession>A0ABR1IIN6</accession>
<dbReference type="Pfam" id="PF00176">
    <property type="entry name" value="SNF2-rel_dom"/>
    <property type="match status" value="1"/>
</dbReference>
<dbReference type="Gene3D" id="3.40.50.10810">
    <property type="entry name" value="Tandem AAA-ATPase domain"/>
    <property type="match status" value="1"/>
</dbReference>
<keyword evidence="5" id="KW-0378">Hydrolase</keyword>
<dbReference type="SUPFAM" id="SSF52540">
    <property type="entry name" value="P-loop containing nucleoside triphosphate hydrolases"/>
    <property type="match status" value="1"/>
</dbReference>
<sequence length="235" mass="26855">MPRPSLPKEDRFIRVRQRIRELEAIASTVDDSGLETGIDVDDATEDSNPQNLFSSTSHSKLKKPSSSSSNYISLRSDAISLVTERLTHRKHDIWSTRYYAVVHRMSEKITRQPSILVGGTLKESQLKGLQWMVSLYNKLNGSRKTIQTISLVSFLIEAKRQCGPYLVIIPPSTMTNWSDEFTKWAPSIKMIAYKGNPAQCRAFQGEHRVGNFQVLPLTTYEYIIKDRPHLSEFKH</sequence>
<gene>
    <name evidence="5" type="primary">snf21_3</name>
    <name evidence="5" type="ORF">VKT23_020631</name>
</gene>
<evidence type="ECO:0000256" key="3">
    <source>
        <dbReference type="SAM" id="MobiDB-lite"/>
    </source>
</evidence>
<proteinExistence type="predicted"/>
<evidence type="ECO:0000313" key="5">
    <source>
        <dbReference type="EMBL" id="KAK7433684.1"/>
    </source>
</evidence>
<feature type="domain" description="SNF2 N-terminal" evidence="4">
    <location>
        <begin position="125"/>
        <end position="233"/>
    </location>
</feature>
<keyword evidence="2" id="KW-0067">ATP-binding</keyword>
<keyword evidence="6" id="KW-1185">Reference proteome</keyword>
<name>A0ABR1IIN6_9AGAR</name>
<organism evidence="5 6">
    <name type="scientific">Marasmiellus scandens</name>
    <dbReference type="NCBI Taxonomy" id="2682957"/>
    <lineage>
        <taxon>Eukaryota</taxon>
        <taxon>Fungi</taxon>
        <taxon>Dikarya</taxon>
        <taxon>Basidiomycota</taxon>
        <taxon>Agaricomycotina</taxon>
        <taxon>Agaricomycetes</taxon>
        <taxon>Agaricomycetidae</taxon>
        <taxon>Agaricales</taxon>
        <taxon>Marasmiineae</taxon>
        <taxon>Omphalotaceae</taxon>
        <taxon>Marasmiellus</taxon>
    </lineage>
</organism>
<keyword evidence="5" id="KW-0347">Helicase</keyword>
<evidence type="ECO:0000259" key="4">
    <source>
        <dbReference type="Pfam" id="PF00176"/>
    </source>
</evidence>
<dbReference type="InterPro" id="IPR038718">
    <property type="entry name" value="SNF2-like_sf"/>
</dbReference>
<evidence type="ECO:0000256" key="1">
    <source>
        <dbReference type="ARBA" id="ARBA00022741"/>
    </source>
</evidence>
<keyword evidence="1" id="KW-0547">Nucleotide-binding</keyword>
<dbReference type="EMBL" id="JBANRG010000144">
    <property type="protein sequence ID" value="KAK7433684.1"/>
    <property type="molecule type" value="Genomic_DNA"/>
</dbReference>
<evidence type="ECO:0000313" key="6">
    <source>
        <dbReference type="Proteomes" id="UP001498398"/>
    </source>
</evidence>
<dbReference type="GO" id="GO:0004386">
    <property type="term" value="F:helicase activity"/>
    <property type="evidence" value="ECO:0007669"/>
    <property type="project" value="UniProtKB-KW"/>
</dbReference>
<evidence type="ECO:0000256" key="2">
    <source>
        <dbReference type="ARBA" id="ARBA00022840"/>
    </source>
</evidence>
<comment type="caution">
    <text evidence="5">The sequence shown here is derived from an EMBL/GenBank/DDBJ whole genome shotgun (WGS) entry which is preliminary data.</text>
</comment>
<dbReference type="Proteomes" id="UP001498398">
    <property type="component" value="Unassembled WGS sequence"/>
</dbReference>
<reference evidence="5 6" key="1">
    <citation type="submission" date="2024-01" db="EMBL/GenBank/DDBJ databases">
        <title>A draft genome for the cacao thread blight pathogen Marasmiellus scandens.</title>
        <authorList>
            <person name="Baruah I.K."/>
            <person name="Leung J."/>
            <person name="Bukari Y."/>
            <person name="Amoako-Attah I."/>
            <person name="Meinhardt L.W."/>
            <person name="Bailey B.A."/>
            <person name="Cohen S.P."/>
        </authorList>
    </citation>
    <scope>NUCLEOTIDE SEQUENCE [LARGE SCALE GENOMIC DNA]</scope>
    <source>
        <strain evidence="5 6">GH-19</strain>
    </source>
</reference>
<feature type="region of interest" description="Disordered" evidence="3">
    <location>
        <begin position="33"/>
        <end position="70"/>
    </location>
</feature>